<dbReference type="OrthoDB" id="9763985at2"/>
<dbReference type="AlphaFoldDB" id="A0A2R8BNE3"/>
<dbReference type="EC" id="1.3.7.9" evidence="4"/>
<dbReference type="InterPro" id="IPR008274">
    <property type="entry name" value="AldOxase/xan_DH_MoCoBD1"/>
</dbReference>
<dbReference type="Gene3D" id="3.90.1170.50">
    <property type="entry name" value="Aldehyde oxidase/xanthine dehydrogenase, a/b hammerhead"/>
    <property type="match status" value="1"/>
</dbReference>
<evidence type="ECO:0000256" key="2">
    <source>
        <dbReference type="ARBA" id="ARBA00023002"/>
    </source>
</evidence>
<dbReference type="InterPro" id="IPR000674">
    <property type="entry name" value="Ald_Oxase/Xan_DH_a/b"/>
</dbReference>
<dbReference type="InterPro" id="IPR046867">
    <property type="entry name" value="AldOxase/xan_DH_MoCoBD2"/>
</dbReference>
<dbReference type="GO" id="GO:0005506">
    <property type="term" value="F:iron ion binding"/>
    <property type="evidence" value="ECO:0007669"/>
    <property type="project" value="InterPro"/>
</dbReference>
<keyword evidence="5" id="KW-1185">Reference proteome</keyword>
<sequence>MSLDEYVKREFKQVGTRVRRPDGVDKVTGRAMYGADATAPGMLMGRILRSPHAHARIKSIDASKALALKGVKAIVTAEDFGVPEDDFTLDVQDNCIARGKALYDGHAVAAVAATDAATARAALKLIKVEYEVLPHVTDVDAAMKPGAPVVQEGRVQENVPKGFSENVTAHFEFGHGDLEAGFAKADKIVERSFKTAATHQGYIEPHACLASVTSDGKADLWCCTQGQYMVRTLCADIMGMEASQLRVTASEIGGGFGGKTTVFIEPVALMLSKKAGRPVKLVMTRDEVFRATGPTVSSSSDVKIGMTTDGRITAGQATLRYQGGAFPCATTEFGCSAAFAAYDLEAVRTYGWSVLTNRPKEAAYRAPGAPMAVYAVESVVDELCQELGLDLLDVRLKNAARKGTKSSYGPTFPDIGLVATLEAAKAHPHYQAPLGPNQGRGLSCGFWFNFGGNTCVSLNVNTDGTVGITEGNPDIGGSRASISLMAAEELGIPYDRIRTIVADTSSLGYNDVTDGSRVTFAVGLATIKAARDAIQKMCTRAAKIWGIDPEAVEWKDGAAVPAGPNAGKFPPMALAEIAAVSAETGGPIAGHYEVNADGAGVSFGVHLCDVEVDKETGATKVLRYTVFQDAGKAVHPDYVEGQMQGGSAQGIGWALNEEYIYGEDGRLQNPGFLDYRVPVASDLPPIETVILEIPNPGHPYGVRGVGETSIVPPLAALSNAVSHATGVRMTELPMSPPRVLKAISGAG</sequence>
<evidence type="ECO:0000313" key="4">
    <source>
        <dbReference type="EMBL" id="SPH24885.1"/>
    </source>
</evidence>
<gene>
    <name evidence="4" type="primary">hcrA</name>
    <name evidence="4" type="ORF">DEA8626_03919</name>
</gene>
<dbReference type="Pfam" id="PF20256">
    <property type="entry name" value="MoCoBD_2"/>
    <property type="match status" value="1"/>
</dbReference>
<dbReference type="InterPro" id="IPR036856">
    <property type="entry name" value="Ald_Oxase/Xan_DH_a/b_sf"/>
</dbReference>
<dbReference type="PANTHER" id="PTHR11908">
    <property type="entry name" value="XANTHINE DEHYDROGENASE"/>
    <property type="match status" value="1"/>
</dbReference>
<dbReference type="Gene3D" id="3.30.365.10">
    <property type="entry name" value="Aldehyde oxidase/xanthine dehydrogenase, molybdopterin binding domain"/>
    <property type="match status" value="4"/>
</dbReference>
<evidence type="ECO:0000313" key="5">
    <source>
        <dbReference type="Proteomes" id="UP000244924"/>
    </source>
</evidence>
<dbReference type="EMBL" id="OMOQ01000005">
    <property type="protein sequence ID" value="SPH24885.1"/>
    <property type="molecule type" value="Genomic_DNA"/>
</dbReference>
<feature type="domain" description="Aldehyde oxidase/xanthine dehydrogenase a/b hammerhead" evidence="3">
    <location>
        <begin position="28"/>
        <end position="134"/>
    </location>
</feature>
<keyword evidence="1" id="KW-0500">Molybdenum</keyword>
<proteinExistence type="predicted"/>
<organism evidence="4 5">
    <name type="scientific">Albidovulum aquaemixtae</name>
    <dbReference type="NCBI Taxonomy" id="1542388"/>
    <lineage>
        <taxon>Bacteria</taxon>
        <taxon>Pseudomonadati</taxon>
        <taxon>Pseudomonadota</taxon>
        <taxon>Alphaproteobacteria</taxon>
        <taxon>Rhodobacterales</taxon>
        <taxon>Paracoccaceae</taxon>
        <taxon>Albidovulum</taxon>
    </lineage>
</organism>
<dbReference type="SUPFAM" id="SSF56003">
    <property type="entry name" value="Molybdenum cofactor-binding domain"/>
    <property type="match status" value="1"/>
</dbReference>
<evidence type="ECO:0000259" key="3">
    <source>
        <dbReference type="SMART" id="SM01008"/>
    </source>
</evidence>
<evidence type="ECO:0000256" key="1">
    <source>
        <dbReference type="ARBA" id="ARBA00022505"/>
    </source>
</evidence>
<reference evidence="4 5" key="1">
    <citation type="submission" date="2018-03" db="EMBL/GenBank/DDBJ databases">
        <authorList>
            <person name="Keele B.F."/>
        </authorList>
    </citation>
    <scope>NUCLEOTIDE SEQUENCE [LARGE SCALE GENOMIC DNA]</scope>
    <source>
        <strain evidence="4 5">CECT 8626</strain>
    </source>
</reference>
<dbReference type="PANTHER" id="PTHR11908:SF132">
    <property type="entry name" value="ALDEHYDE OXIDASE 1-RELATED"/>
    <property type="match status" value="1"/>
</dbReference>
<protein>
    <submittedName>
        <fullName evidence="4">4-hydroxybenzoyl-CoA reductase subunit alpha</fullName>
        <ecNumber evidence="4">1.3.7.9</ecNumber>
    </submittedName>
</protein>
<accession>A0A2R8BNE3</accession>
<keyword evidence="2 4" id="KW-0560">Oxidoreductase</keyword>
<name>A0A2R8BNE3_9RHOB</name>
<dbReference type="Proteomes" id="UP000244924">
    <property type="component" value="Unassembled WGS sequence"/>
</dbReference>
<dbReference type="SUPFAM" id="SSF54665">
    <property type="entry name" value="CO dehydrogenase molybdoprotein N-domain-like"/>
    <property type="match status" value="1"/>
</dbReference>
<dbReference type="SMART" id="SM01008">
    <property type="entry name" value="Ald_Xan_dh_C"/>
    <property type="match status" value="1"/>
</dbReference>
<dbReference type="GO" id="GO:0016491">
    <property type="term" value="F:oxidoreductase activity"/>
    <property type="evidence" value="ECO:0007669"/>
    <property type="project" value="UniProtKB-KW"/>
</dbReference>
<dbReference type="InterPro" id="IPR037165">
    <property type="entry name" value="AldOxase/xan_DH_Mopterin-bd_sf"/>
</dbReference>
<dbReference type="InterPro" id="IPR016208">
    <property type="entry name" value="Ald_Oxase/xanthine_DH-like"/>
</dbReference>
<dbReference type="Pfam" id="PF01315">
    <property type="entry name" value="Ald_Xan_dh_C"/>
    <property type="match status" value="1"/>
</dbReference>
<dbReference type="RefSeq" id="WP_108854887.1">
    <property type="nucleotide sequence ID" value="NZ_OMOQ01000005.1"/>
</dbReference>
<dbReference type="Pfam" id="PF02738">
    <property type="entry name" value="MoCoBD_1"/>
    <property type="match status" value="1"/>
</dbReference>